<comment type="caution">
    <text evidence="1">The sequence shown here is derived from an EMBL/GenBank/DDBJ whole genome shotgun (WGS) entry which is preliminary data.</text>
</comment>
<evidence type="ECO:0000313" key="1">
    <source>
        <dbReference type="EMBL" id="KYF87421.1"/>
    </source>
</evidence>
<dbReference type="Proteomes" id="UP000075635">
    <property type="component" value="Unassembled WGS sequence"/>
</dbReference>
<accession>A0A150S4T7</accession>
<evidence type="ECO:0000313" key="2">
    <source>
        <dbReference type="Proteomes" id="UP000075635"/>
    </source>
</evidence>
<proteinExistence type="predicted"/>
<sequence>MSQTSIQRAALEQESARRRWLLRTAAGALLGLAGALLGLSCGGEELRCWSKERCEPCPGYCLENAQWEGILNSRRYVVWVGKQGEEPTCEEYGQAWEADRWLDLQDDPTCPPCRCERADCNDGGVGYSMIEECEPPFDDTVKTMRRPWDVCEPTGRTKPATGVAVPWYDDGGACRSREDLFQPEATWKRMARICSPIEPAEYSCGDHPAYPTCLLDTRVLSDDFRICVGNPAPGPGDEVIAKTACPPEFPERLDIYRAVSGCGACDCEPDGELCSMEFLFYKDEACSDLVLTQTLTAETACTEMEEPVVIGSVKARMLREREGGCIDHGRAGIVEGEKVAPADGSALCCKPAGS</sequence>
<protein>
    <submittedName>
        <fullName evidence="1">Uncharacterized protein</fullName>
    </submittedName>
</protein>
<gene>
    <name evidence="1" type="ORF">BE17_05940</name>
</gene>
<dbReference type="AlphaFoldDB" id="A0A150S4T7"/>
<organism evidence="1 2">
    <name type="scientific">Sorangium cellulosum</name>
    <name type="common">Polyangium cellulosum</name>
    <dbReference type="NCBI Taxonomy" id="56"/>
    <lineage>
        <taxon>Bacteria</taxon>
        <taxon>Pseudomonadati</taxon>
        <taxon>Myxococcota</taxon>
        <taxon>Polyangia</taxon>
        <taxon>Polyangiales</taxon>
        <taxon>Polyangiaceae</taxon>
        <taxon>Sorangium</taxon>
    </lineage>
</organism>
<dbReference type="EMBL" id="JEMB01001442">
    <property type="protein sequence ID" value="KYF87421.1"/>
    <property type="molecule type" value="Genomic_DNA"/>
</dbReference>
<name>A0A150S4T7_SORCE</name>
<reference evidence="1 2" key="1">
    <citation type="submission" date="2014-02" db="EMBL/GenBank/DDBJ databases">
        <title>The small core and large imbalanced accessory genome model reveals a collaborative survival strategy of Sorangium cellulosum strains in nature.</title>
        <authorList>
            <person name="Han K."/>
            <person name="Peng R."/>
            <person name="Blom J."/>
            <person name="Li Y.-Z."/>
        </authorList>
    </citation>
    <scope>NUCLEOTIDE SEQUENCE [LARGE SCALE GENOMIC DNA]</scope>
    <source>
        <strain evidence="1 2">So0011-07</strain>
    </source>
</reference>